<feature type="compositionally biased region" description="Polar residues" evidence="1">
    <location>
        <begin position="114"/>
        <end position="137"/>
    </location>
</feature>
<evidence type="ECO:0000313" key="2">
    <source>
        <dbReference type="EMBL" id="RXS76408.1"/>
    </source>
</evidence>
<organism evidence="2 3">
    <name type="scientific">Blautia faecicola</name>
    <dbReference type="NCBI Taxonomy" id="2509240"/>
    <lineage>
        <taxon>Bacteria</taxon>
        <taxon>Bacillati</taxon>
        <taxon>Bacillota</taxon>
        <taxon>Clostridia</taxon>
        <taxon>Lachnospirales</taxon>
        <taxon>Lachnospiraceae</taxon>
        <taxon>Blautia</taxon>
    </lineage>
</organism>
<feature type="region of interest" description="Disordered" evidence="1">
    <location>
        <begin position="30"/>
        <end position="137"/>
    </location>
</feature>
<sequence length="263" mass="28042">MAEMEETMKSKSMIVAVLMASMVLGACGNKAETSTTEDAVVSEAPTEEATTLEPEDTTEDTAQSAGEAQTDSSSSSGSASTGSNSTTGTNGSTSSDKNSGNAAASSTTTESSSVKQDTSSGSESAQAETGSQDSTQTTGVEAQYQVYEGVYFDEVIYTWSLDDSKVRPYYEIHVSNVTDTSFDFTIYEKDLYENSTLKFKTNTAVFTGDGTQAEFNGKGYHLVFTFPNERESLPVVTEMQVSGLSWLEGNIYCNNDIPGHEFG</sequence>
<dbReference type="EMBL" id="SDKC01000001">
    <property type="protein sequence ID" value="RXS76408.1"/>
    <property type="molecule type" value="Genomic_DNA"/>
</dbReference>
<name>A0A4Q1RKY6_9FIRM</name>
<feature type="compositionally biased region" description="Low complexity" evidence="1">
    <location>
        <begin position="72"/>
        <end position="113"/>
    </location>
</feature>
<evidence type="ECO:0000256" key="1">
    <source>
        <dbReference type="SAM" id="MobiDB-lite"/>
    </source>
</evidence>
<evidence type="ECO:0000313" key="3">
    <source>
        <dbReference type="Proteomes" id="UP000290106"/>
    </source>
</evidence>
<dbReference type="Proteomes" id="UP000290106">
    <property type="component" value="Unassembled WGS sequence"/>
</dbReference>
<feature type="compositionally biased region" description="Low complexity" evidence="1">
    <location>
        <begin position="43"/>
        <end position="52"/>
    </location>
</feature>
<accession>A0A4Q1RKY6</accession>
<proteinExistence type="predicted"/>
<keyword evidence="3" id="KW-1185">Reference proteome</keyword>
<dbReference type="AlphaFoldDB" id="A0A4Q1RKY6"/>
<protein>
    <submittedName>
        <fullName evidence="2">Uncharacterized protein</fullName>
    </submittedName>
</protein>
<comment type="caution">
    <text evidence="2">The sequence shown here is derived from an EMBL/GenBank/DDBJ whole genome shotgun (WGS) entry which is preliminary data.</text>
</comment>
<gene>
    <name evidence="2" type="ORF">ETP43_15175</name>
</gene>
<reference evidence="2 3" key="1">
    <citation type="submission" date="2019-01" db="EMBL/GenBank/DDBJ databases">
        <title>Blautia sp. nov. KGMB01111 isolated human feces.</title>
        <authorList>
            <person name="Park J.-E."/>
            <person name="Kim J.-S."/>
            <person name="Park S.-H."/>
        </authorList>
    </citation>
    <scope>NUCLEOTIDE SEQUENCE [LARGE SCALE GENOMIC DNA]</scope>
    <source>
        <strain evidence="2 3">KGMB01111</strain>
    </source>
</reference>